<dbReference type="AlphaFoldDB" id="A0A2P2Q7X9"/>
<accession>A0A2P2Q7X9</accession>
<evidence type="ECO:0000313" key="1">
    <source>
        <dbReference type="EMBL" id="MBX63083.1"/>
    </source>
</evidence>
<reference evidence="1" key="1">
    <citation type="submission" date="2018-02" db="EMBL/GenBank/DDBJ databases">
        <title>Rhizophora mucronata_Transcriptome.</title>
        <authorList>
            <person name="Meera S.P."/>
            <person name="Sreeshan A."/>
            <person name="Augustine A."/>
        </authorList>
    </citation>
    <scope>NUCLEOTIDE SEQUENCE</scope>
    <source>
        <tissue evidence="1">Leaf</tissue>
    </source>
</reference>
<sequence length="34" mass="4003">MPSLKNSPNKSCFYYMNPFSPIRYIRSEISKESS</sequence>
<organism evidence="1">
    <name type="scientific">Rhizophora mucronata</name>
    <name type="common">Asiatic mangrove</name>
    <dbReference type="NCBI Taxonomy" id="61149"/>
    <lineage>
        <taxon>Eukaryota</taxon>
        <taxon>Viridiplantae</taxon>
        <taxon>Streptophyta</taxon>
        <taxon>Embryophyta</taxon>
        <taxon>Tracheophyta</taxon>
        <taxon>Spermatophyta</taxon>
        <taxon>Magnoliopsida</taxon>
        <taxon>eudicotyledons</taxon>
        <taxon>Gunneridae</taxon>
        <taxon>Pentapetalae</taxon>
        <taxon>rosids</taxon>
        <taxon>fabids</taxon>
        <taxon>Malpighiales</taxon>
        <taxon>Rhizophoraceae</taxon>
        <taxon>Rhizophora</taxon>
    </lineage>
</organism>
<protein>
    <submittedName>
        <fullName evidence="1">Uncharacterized protein</fullName>
    </submittedName>
</protein>
<dbReference type="EMBL" id="GGEC01082599">
    <property type="protein sequence ID" value="MBX63083.1"/>
    <property type="molecule type" value="Transcribed_RNA"/>
</dbReference>
<proteinExistence type="predicted"/>
<name>A0A2P2Q7X9_RHIMU</name>